<dbReference type="AlphaFoldDB" id="A0A0E9T9N3"/>
<dbReference type="EMBL" id="GBXM01058251">
    <property type="protein sequence ID" value="JAH50326.1"/>
    <property type="molecule type" value="Transcribed_RNA"/>
</dbReference>
<proteinExistence type="predicted"/>
<organism evidence="1">
    <name type="scientific">Anguilla anguilla</name>
    <name type="common">European freshwater eel</name>
    <name type="synonym">Muraena anguilla</name>
    <dbReference type="NCBI Taxonomy" id="7936"/>
    <lineage>
        <taxon>Eukaryota</taxon>
        <taxon>Metazoa</taxon>
        <taxon>Chordata</taxon>
        <taxon>Craniata</taxon>
        <taxon>Vertebrata</taxon>
        <taxon>Euteleostomi</taxon>
        <taxon>Actinopterygii</taxon>
        <taxon>Neopterygii</taxon>
        <taxon>Teleostei</taxon>
        <taxon>Anguilliformes</taxon>
        <taxon>Anguillidae</taxon>
        <taxon>Anguilla</taxon>
    </lineage>
</organism>
<name>A0A0E9T9N3_ANGAN</name>
<evidence type="ECO:0000313" key="1">
    <source>
        <dbReference type="EMBL" id="JAH50326.1"/>
    </source>
</evidence>
<sequence length="18" mass="2115">MTMTKSYILPVPVETQYL</sequence>
<reference evidence="1" key="1">
    <citation type="submission" date="2014-11" db="EMBL/GenBank/DDBJ databases">
        <authorList>
            <person name="Amaro Gonzalez C."/>
        </authorList>
    </citation>
    <scope>NUCLEOTIDE SEQUENCE</scope>
</reference>
<reference evidence="1" key="2">
    <citation type="journal article" date="2015" name="Fish Shellfish Immunol.">
        <title>Early steps in the European eel (Anguilla anguilla)-Vibrio vulnificus interaction in the gills: Role of the RtxA13 toxin.</title>
        <authorList>
            <person name="Callol A."/>
            <person name="Pajuelo D."/>
            <person name="Ebbesson L."/>
            <person name="Teles M."/>
            <person name="MacKenzie S."/>
            <person name="Amaro C."/>
        </authorList>
    </citation>
    <scope>NUCLEOTIDE SEQUENCE</scope>
</reference>
<accession>A0A0E9T9N3</accession>
<protein>
    <submittedName>
        <fullName evidence="1">Uncharacterized protein</fullName>
    </submittedName>
</protein>